<evidence type="ECO:0000259" key="1">
    <source>
        <dbReference type="Pfam" id="PF05257"/>
    </source>
</evidence>
<dbReference type="RefSeq" id="WP_213351240.1">
    <property type="nucleotide sequence ID" value="NZ_JAHBGB010000006.1"/>
</dbReference>
<organism evidence="3 4">
    <name type="scientific">Ancylobacter oerskovii</name>
    <dbReference type="NCBI Taxonomy" id="459519"/>
    <lineage>
        <taxon>Bacteria</taxon>
        <taxon>Pseudomonadati</taxon>
        <taxon>Pseudomonadota</taxon>
        <taxon>Alphaproteobacteria</taxon>
        <taxon>Hyphomicrobiales</taxon>
        <taxon>Xanthobacteraceae</taxon>
        <taxon>Ancylobacter</taxon>
    </lineage>
</organism>
<dbReference type="Pfam" id="PF05257">
    <property type="entry name" value="CHAP"/>
    <property type="match status" value="1"/>
</dbReference>
<accession>A0ABW4Z238</accession>
<dbReference type="EMBL" id="JBHUHD010000001">
    <property type="protein sequence ID" value="MFD2142308.1"/>
    <property type="molecule type" value="Genomic_DNA"/>
</dbReference>
<gene>
    <name evidence="3" type="ORF">ACFSNC_18020</name>
</gene>
<evidence type="ECO:0000313" key="4">
    <source>
        <dbReference type="Proteomes" id="UP001597299"/>
    </source>
</evidence>
<evidence type="ECO:0000313" key="3">
    <source>
        <dbReference type="EMBL" id="MFD2142308.1"/>
    </source>
</evidence>
<dbReference type="InterPro" id="IPR009628">
    <property type="entry name" value="Phage_tape_measure_N"/>
</dbReference>
<feature type="domain" description="Peptidase C51" evidence="1">
    <location>
        <begin position="1014"/>
        <end position="1089"/>
    </location>
</feature>
<dbReference type="Pfam" id="PF06791">
    <property type="entry name" value="TMP_2"/>
    <property type="match status" value="1"/>
</dbReference>
<reference evidence="4" key="1">
    <citation type="journal article" date="2019" name="Int. J. Syst. Evol. Microbiol.">
        <title>The Global Catalogue of Microorganisms (GCM) 10K type strain sequencing project: providing services to taxonomists for standard genome sequencing and annotation.</title>
        <authorList>
            <consortium name="The Broad Institute Genomics Platform"/>
            <consortium name="The Broad Institute Genome Sequencing Center for Infectious Disease"/>
            <person name="Wu L."/>
            <person name="Ma J."/>
        </authorList>
    </citation>
    <scope>NUCLEOTIDE SEQUENCE [LARGE SCALE GENOMIC DNA]</scope>
    <source>
        <strain evidence="4">CCM 7435</strain>
    </source>
</reference>
<keyword evidence="4" id="KW-1185">Reference proteome</keyword>
<proteinExistence type="predicted"/>
<dbReference type="InterPro" id="IPR007921">
    <property type="entry name" value="CHAP_dom"/>
</dbReference>
<sequence>MVALSAIRELTVRGRSEGLDTLTAALDRVKQAQEGVGTASETSARKQESAQRAWARHEASVDGTARAYQKLNRDLSLAERAFGQNVITLDRFQSEWGRIRNDLERAGIEGSIRLNVDQSGLNSLLGIRDTVRDAARESASAFEQEFARLDDIARQQGEAAGRAFQQALNDNFRIGGRTAAQNGATFSALEEAMRRQDEIEAARASQLASSTQRGYADLFGYDRSRNSASASAAVFEEVAREQEALAAQAVALRGQIDPLGAAFDRMNAEVARYNVLADAGLISTNELAVATSLARDRFDHTARSLKTISDTGLSSHMWTNLSFQINDVATMAMSGAGALQILGTQAGQVFQVLQQGERGIGGTLAGIGSEILGFLTSPTGIAIGVTAAVAGAIGAVGYYSNQARRGFESADESVSRHEKSIRALKDAYGEAASGLEEYEKQSRLSLRADATLSLQSTRASLAASSRDAIGTLGQTIDEYGVNVFAVNYRFNAARKEIEEFQKSAEAGTPDFLKLRDAVAGIYLANPGDDRLRKMYEEITDLTAQGARLQSMLPSATQAVRDFTDQFGGNKLSTFEQGLGRIIGMVPRLKEAFDLRTQAGDIEQAFVNGRARLGADLSSGQISQGQYRARLGTLESAYGEAMDANRQAQSTLLSPIERTRREHELELRAIQAKTTEQRAQIEMDRVRLGLAGQNVGSAERELQIQQAGARVQAEAAQRERDLAQERDRATRDRFEGARLDLQSLSQSAREAETMRYAYEQMADARREAEQFGRSTVSDERIRRIKAEAEAWGELQEAINQTRLTQDLLFDRQQFGRSGVEQRVYGTMRSAGLLDTNGEITGAYNQAIAQQIRLNAKVEEMQDMWRGTGSQIVEAFTQGGNVGQALLQQVSSVFSNYAGNAIDNGINSLISSAFPSLAPGLGRSGPRGSSSANPLWVTFADAGGLGTLLGKAGNDNAKGDTLSKLPGIGSDRVAGGDSMASVLSLSKSYEGLNERRDTAAISSILSASGTAQLDPTKQAWCAAYANAVLAQSGLGGTGSNLASSFQSWGKATTTPALGDIVNLKPQVAGASGHVGFFNGFSGSNVLVSGGNQSNGVTTAAFPASEVVSFRTAITDATTSTSKFGTGLTDAASQVAGGLGQLGAGAGGVAAAAGGGGAGLGGLLTGILGFAGKIFGFDEGGFTGFGGKYEPAGIVHRKEYVFSEEAVNAIGVSNLDAMHRVAKRGRSFASGGYGGGPVAVPMPVMAKSGPDQIVIDVRGATGNDEIQRMVAAGINQGIAAYDGRMRDGRVLAQRLKGANKRFGAR</sequence>
<feature type="domain" description="Bacteriophage tail tape measure N-terminal" evidence="2">
    <location>
        <begin position="316"/>
        <end position="403"/>
    </location>
</feature>
<dbReference type="Proteomes" id="UP001597299">
    <property type="component" value="Unassembled WGS sequence"/>
</dbReference>
<comment type="caution">
    <text evidence="3">The sequence shown here is derived from an EMBL/GenBank/DDBJ whole genome shotgun (WGS) entry which is preliminary data.</text>
</comment>
<protein>
    <submittedName>
        <fullName evidence="3">Phage tail length tape measure family protein</fullName>
    </submittedName>
</protein>
<name>A0ABW4Z238_9HYPH</name>
<evidence type="ECO:0000259" key="2">
    <source>
        <dbReference type="Pfam" id="PF06791"/>
    </source>
</evidence>